<dbReference type="Pfam" id="PF00664">
    <property type="entry name" value="ABC_membrane"/>
    <property type="match status" value="1"/>
</dbReference>
<dbReference type="InterPro" id="IPR039421">
    <property type="entry name" value="Type_1_exporter"/>
</dbReference>
<dbReference type="GO" id="GO:0005886">
    <property type="term" value="C:plasma membrane"/>
    <property type="evidence" value="ECO:0007669"/>
    <property type="project" value="UniProtKB-SubCell"/>
</dbReference>
<protein>
    <submittedName>
        <fullName evidence="12">ABC transporter ATP-binding protein</fullName>
    </submittedName>
</protein>
<dbReference type="InterPro" id="IPR017871">
    <property type="entry name" value="ABC_transporter-like_CS"/>
</dbReference>
<dbReference type="FunFam" id="3.40.50.300:FF:000287">
    <property type="entry name" value="Multidrug ABC transporter ATP-binding protein"/>
    <property type="match status" value="1"/>
</dbReference>
<dbReference type="SUPFAM" id="SSF52540">
    <property type="entry name" value="P-loop containing nucleoside triphosphate hydrolases"/>
    <property type="match status" value="1"/>
</dbReference>
<dbReference type="CDD" id="cd03254">
    <property type="entry name" value="ABCC_Glucan_exporter_like"/>
    <property type="match status" value="1"/>
</dbReference>
<evidence type="ECO:0000256" key="8">
    <source>
        <dbReference type="ARBA" id="ARBA00023136"/>
    </source>
</evidence>
<evidence type="ECO:0000256" key="7">
    <source>
        <dbReference type="ARBA" id="ARBA00022989"/>
    </source>
</evidence>
<keyword evidence="3" id="KW-1003">Cell membrane</keyword>
<dbReference type="InterPro" id="IPR003439">
    <property type="entry name" value="ABC_transporter-like_ATP-bd"/>
</dbReference>
<evidence type="ECO:0000256" key="5">
    <source>
        <dbReference type="ARBA" id="ARBA00022741"/>
    </source>
</evidence>
<comment type="caution">
    <text evidence="12">The sequence shown here is derived from an EMBL/GenBank/DDBJ whole genome shotgun (WGS) entry which is preliminary data.</text>
</comment>
<evidence type="ECO:0000256" key="2">
    <source>
        <dbReference type="ARBA" id="ARBA00022448"/>
    </source>
</evidence>
<keyword evidence="8 9" id="KW-0472">Membrane</keyword>
<feature type="domain" description="ABC transporter" evidence="10">
    <location>
        <begin position="338"/>
        <end position="571"/>
    </location>
</feature>
<feature type="transmembrane region" description="Helical" evidence="9">
    <location>
        <begin position="160"/>
        <end position="178"/>
    </location>
</feature>
<dbReference type="SUPFAM" id="SSF90123">
    <property type="entry name" value="ABC transporter transmembrane region"/>
    <property type="match status" value="1"/>
</dbReference>
<keyword evidence="7 9" id="KW-1133">Transmembrane helix</keyword>
<keyword evidence="4 9" id="KW-0812">Transmembrane</keyword>
<keyword evidence="2" id="KW-0813">Transport</keyword>
<accession>A0A9D0YYZ8</accession>
<feature type="domain" description="ABC transmembrane type-1" evidence="11">
    <location>
        <begin position="47"/>
        <end position="302"/>
    </location>
</feature>
<feature type="transmembrane region" description="Helical" evidence="9">
    <location>
        <begin position="271"/>
        <end position="287"/>
    </location>
</feature>
<dbReference type="PROSITE" id="PS50929">
    <property type="entry name" value="ABC_TM1F"/>
    <property type="match status" value="1"/>
</dbReference>
<proteinExistence type="predicted"/>
<dbReference type="EMBL" id="DVFU01000068">
    <property type="protein sequence ID" value="HIQ64796.1"/>
    <property type="molecule type" value="Genomic_DNA"/>
</dbReference>
<evidence type="ECO:0000259" key="10">
    <source>
        <dbReference type="PROSITE" id="PS50893"/>
    </source>
</evidence>
<dbReference type="PANTHER" id="PTHR43394">
    <property type="entry name" value="ATP-DEPENDENT PERMEASE MDL1, MITOCHONDRIAL"/>
    <property type="match status" value="1"/>
</dbReference>
<dbReference type="Gene3D" id="1.20.1560.10">
    <property type="entry name" value="ABC transporter type 1, transmembrane domain"/>
    <property type="match status" value="1"/>
</dbReference>
<dbReference type="CDD" id="cd18547">
    <property type="entry name" value="ABC_6TM_Tm288_like"/>
    <property type="match status" value="1"/>
</dbReference>
<evidence type="ECO:0000256" key="6">
    <source>
        <dbReference type="ARBA" id="ARBA00022840"/>
    </source>
</evidence>
<dbReference type="SMART" id="SM00382">
    <property type="entry name" value="AAA"/>
    <property type="match status" value="1"/>
</dbReference>
<dbReference type="InterPro" id="IPR003593">
    <property type="entry name" value="AAA+_ATPase"/>
</dbReference>
<keyword evidence="6 12" id="KW-0067">ATP-binding</keyword>
<evidence type="ECO:0000256" key="9">
    <source>
        <dbReference type="SAM" id="Phobius"/>
    </source>
</evidence>
<evidence type="ECO:0000256" key="4">
    <source>
        <dbReference type="ARBA" id="ARBA00022692"/>
    </source>
</evidence>
<dbReference type="GO" id="GO:0016887">
    <property type="term" value="F:ATP hydrolysis activity"/>
    <property type="evidence" value="ECO:0007669"/>
    <property type="project" value="InterPro"/>
</dbReference>
<dbReference type="GO" id="GO:0015421">
    <property type="term" value="F:ABC-type oligopeptide transporter activity"/>
    <property type="evidence" value="ECO:0007669"/>
    <property type="project" value="TreeGrafter"/>
</dbReference>
<dbReference type="InterPro" id="IPR027417">
    <property type="entry name" value="P-loop_NTPase"/>
</dbReference>
<keyword evidence="5" id="KW-0547">Nucleotide-binding</keyword>
<evidence type="ECO:0000313" key="12">
    <source>
        <dbReference type="EMBL" id="HIQ64796.1"/>
    </source>
</evidence>
<dbReference type="InterPro" id="IPR036640">
    <property type="entry name" value="ABC1_TM_sf"/>
</dbReference>
<dbReference type="GO" id="GO:0005524">
    <property type="term" value="F:ATP binding"/>
    <property type="evidence" value="ECO:0007669"/>
    <property type="project" value="UniProtKB-KW"/>
</dbReference>
<dbReference type="PROSITE" id="PS50893">
    <property type="entry name" value="ABC_TRANSPORTER_2"/>
    <property type="match status" value="1"/>
</dbReference>
<evidence type="ECO:0000256" key="1">
    <source>
        <dbReference type="ARBA" id="ARBA00004651"/>
    </source>
</evidence>
<comment type="subcellular location">
    <subcellularLocation>
        <location evidence="1">Cell membrane</location>
        <topology evidence="1">Multi-pass membrane protein</topology>
    </subcellularLocation>
</comment>
<dbReference type="AlphaFoldDB" id="A0A9D0YYZ8"/>
<evidence type="ECO:0000313" key="13">
    <source>
        <dbReference type="Proteomes" id="UP000886725"/>
    </source>
</evidence>
<evidence type="ECO:0000256" key="3">
    <source>
        <dbReference type="ARBA" id="ARBA00022475"/>
    </source>
</evidence>
<dbReference type="FunFam" id="1.20.1560.10:FF:000011">
    <property type="entry name" value="Multidrug ABC transporter ATP-binding protein"/>
    <property type="match status" value="1"/>
</dbReference>
<sequence>MVYDGVTVSSEDQVALIEKLQELDDTTDASALYAKIDEMPESIQLIVNPKMDFETINNICLFLLILYLISASFNFIQSFIMATVANNFAKSLRTKISHKINRLPLKYFDTHSYGDILSRVTNDVDTIGMSMHQSLGSLVGAFTLFIGSIIMMFATNWIMAITAILSSLIGFVFMFIILNKSQKYFTARQVELGKLNGHIEEIYSSHNVVKAYNGEKESSKKFDTFNEAVYICNKRSQFLSGMMQPIMSFIGNFSYVAVCIAGALLVINDQISFGVIIAFIIYVRLFTNPLSQIAQGMTNLQTTAAAGERVFEFLEEPEMKDERRLKGQLDPEQVKGSIQFKHVQFGYSPEKTIIKDFNCKVSPGEKIAIVGPTGAGKTTMVNLLMKFYDINSGDITIDGVSIKDLSREQIHALFIMVLQDTWLFAGTVRDNIRYNKEDVSDPEIWEALKVVGVDHFVKSLPGGLDYQLGDNDSISAGQKQLLTIARGMIKNAPFLILDEATSSVDTRTEELVQQAMDKLTEGRTSFIIAHRLSTIKNADLILVMKDGNIIEQGNHDELMKQNGFYADLYNSQFKKDA</sequence>
<dbReference type="Pfam" id="PF00005">
    <property type="entry name" value="ABC_tran"/>
    <property type="match status" value="1"/>
</dbReference>
<feature type="transmembrane region" description="Helical" evidence="9">
    <location>
        <begin position="61"/>
        <end position="85"/>
    </location>
</feature>
<reference evidence="12" key="2">
    <citation type="journal article" date="2021" name="PeerJ">
        <title>Extensive microbial diversity within the chicken gut microbiome revealed by metagenomics and culture.</title>
        <authorList>
            <person name="Gilroy R."/>
            <person name="Ravi A."/>
            <person name="Getino M."/>
            <person name="Pursley I."/>
            <person name="Horton D.L."/>
            <person name="Alikhan N.F."/>
            <person name="Baker D."/>
            <person name="Gharbi K."/>
            <person name="Hall N."/>
            <person name="Watson M."/>
            <person name="Adriaenssens E.M."/>
            <person name="Foster-Nyarko E."/>
            <person name="Jarju S."/>
            <person name="Secka A."/>
            <person name="Antonio M."/>
            <person name="Oren A."/>
            <person name="Chaudhuri R.R."/>
            <person name="La Ragione R."/>
            <person name="Hildebrand F."/>
            <person name="Pallen M.J."/>
        </authorList>
    </citation>
    <scope>NUCLEOTIDE SEQUENCE</scope>
    <source>
        <strain evidence="12">CHK165-10780</strain>
    </source>
</reference>
<dbReference type="PROSITE" id="PS00211">
    <property type="entry name" value="ABC_TRANSPORTER_1"/>
    <property type="match status" value="1"/>
</dbReference>
<gene>
    <name evidence="12" type="ORF">IAC85_03565</name>
</gene>
<reference evidence="12" key="1">
    <citation type="submission" date="2020-10" db="EMBL/GenBank/DDBJ databases">
        <authorList>
            <person name="Gilroy R."/>
        </authorList>
    </citation>
    <scope>NUCLEOTIDE SEQUENCE</scope>
    <source>
        <strain evidence="12">CHK165-10780</strain>
    </source>
</reference>
<dbReference type="Proteomes" id="UP000886725">
    <property type="component" value="Unassembled WGS sequence"/>
</dbReference>
<dbReference type="Gene3D" id="3.40.50.300">
    <property type="entry name" value="P-loop containing nucleotide triphosphate hydrolases"/>
    <property type="match status" value="1"/>
</dbReference>
<dbReference type="PANTHER" id="PTHR43394:SF1">
    <property type="entry name" value="ATP-BINDING CASSETTE SUB-FAMILY B MEMBER 10, MITOCHONDRIAL"/>
    <property type="match status" value="1"/>
</dbReference>
<dbReference type="InterPro" id="IPR011527">
    <property type="entry name" value="ABC1_TM_dom"/>
</dbReference>
<evidence type="ECO:0000259" key="11">
    <source>
        <dbReference type="PROSITE" id="PS50929"/>
    </source>
</evidence>
<feature type="transmembrane region" description="Helical" evidence="9">
    <location>
        <begin position="246"/>
        <end position="265"/>
    </location>
</feature>
<feature type="transmembrane region" description="Helical" evidence="9">
    <location>
        <begin position="135"/>
        <end position="154"/>
    </location>
</feature>
<organism evidence="12 13">
    <name type="scientific">Candidatus Faecenecus gallistercoris</name>
    <dbReference type="NCBI Taxonomy" id="2840793"/>
    <lineage>
        <taxon>Bacteria</taxon>
        <taxon>Bacillati</taxon>
        <taxon>Bacillota</taxon>
        <taxon>Bacillota incertae sedis</taxon>
        <taxon>Candidatus Faecenecus</taxon>
    </lineage>
</organism>
<name>A0A9D0YYZ8_9FIRM</name>